<dbReference type="InterPro" id="IPR025543">
    <property type="entry name" value="Dodecin-like"/>
</dbReference>
<dbReference type="Pfam" id="PF07311">
    <property type="entry name" value="Dodecin"/>
    <property type="match status" value="1"/>
</dbReference>
<dbReference type="InterPro" id="IPR036694">
    <property type="entry name" value="Dodecin-like_sf"/>
</dbReference>
<dbReference type="Gene3D" id="3.30.1660.10">
    <property type="entry name" value="Flavin-binding protein dodecin"/>
    <property type="match status" value="1"/>
</dbReference>
<organism evidence="1 2">
    <name type="scientific">Candidatus Buchananbacteria bacterium RBG_13_36_9</name>
    <dbReference type="NCBI Taxonomy" id="1797530"/>
    <lineage>
        <taxon>Bacteria</taxon>
        <taxon>Candidatus Buchananiibacteriota</taxon>
    </lineage>
</organism>
<dbReference type="InterPro" id="IPR009923">
    <property type="entry name" value="Dodecin"/>
</dbReference>
<dbReference type="PANTHER" id="PTHR39324">
    <property type="entry name" value="CALCIUM DODECIN"/>
    <property type="match status" value="1"/>
</dbReference>
<dbReference type="PANTHER" id="PTHR39324:SF1">
    <property type="entry name" value="CALCIUM DODECIN"/>
    <property type="match status" value="1"/>
</dbReference>
<comment type="caution">
    <text evidence="1">The sequence shown here is derived from an EMBL/GenBank/DDBJ whole genome shotgun (WGS) entry which is preliminary data.</text>
</comment>
<dbReference type="AlphaFoldDB" id="A0A1G1XQT6"/>
<protein>
    <recommendedName>
        <fullName evidence="3">Dodecin</fullName>
    </recommendedName>
</protein>
<name>A0A1G1XQT6_9BACT</name>
<evidence type="ECO:0008006" key="3">
    <source>
        <dbReference type="Google" id="ProtNLM"/>
    </source>
</evidence>
<gene>
    <name evidence="1" type="ORF">A2Y82_02445</name>
</gene>
<dbReference type="SUPFAM" id="SSF89807">
    <property type="entry name" value="Dodecin-like"/>
    <property type="match status" value="1"/>
</dbReference>
<proteinExistence type="predicted"/>
<evidence type="ECO:0000313" key="1">
    <source>
        <dbReference type="EMBL" id="OGY41717.1"/>
    </source>
</evidence>
<sequence length="65" mass="7121">MCIKIIELIGTSKKNFEDAAQDAVNTAAKTLRGITGVDVLGQTAVVENNRIVEYRVNVKIAFKIE</sequence>
<dbReference type="Proteomes" id="UP000176498">
    <property type="component" value="Unassembled WGS sequence"/>
</dbReference>
<evidence type="ECO:0000313" key="2">
    <source>
        <dbReference type="Proteomes" id="UP000176498"/>
    </source>
</evidence>
<accession>A0A1G1XQT6</accession>
<reference evidence="1 2" key="1">
    <citation type="journal article" date="2016" name="Nat. Commun.">
        <title>Thousands of microbial genomes shed light on interconnected biogeochemical processes in an aquifer system.</title>
        <authorList>
            <person name="Anantharaman K."/>
            <person name="Brown C.T."/>
            <person name="Hug L.A."/>
            <person name="Sharon I."/>
            <person name="Castelle C.J."/>
            <person name="Probst A.J."/>
            <person name="Thomas B.C."/>
            <person name="Singh A."/>
            <person name="Wilkins M.J."/>
            <person name="Karaoz U."/>
            <person name="Brodie E.L."/>
            <person name="Williams K.H."/>
            <person name="Hubbard S.S."/>
            <person name="Banfield J.F."/>
        </authorList>
    </citation>
    <scope>NUCLEOTIDE SEQUENCE [LARGE SCALE GENOMIC DNA]</scope>
</reference>
<dbReference type="EMBL" id="MHHZ01000014">
    <property type="protein sequence ID" value="OGY41717.1"/>
    <property type="molecule type" value="Genomic_DNA"/>
</dbReference>